<organism evidence="1">
    <name type="scientific">viral metagenome</name>
    <dbReference type="NCBI Taxonomy" id="1070528"/>
    <lineage>
        <taxon>unclassified sequences</taxon>
        <taxon>metagenomes</taxon>
        <taxon>organismal metagenomes</taxon>
    </lineage>
</organism>
<protein>
    <submittedName>
        <fullName evidence="1">Uncharacterized protein</fullName>
    </submittedName>
</protein>
<reference evidence="1" key="1">
    <citation type="journal article" date="2020" name="Nature">
        <title>Giant virus diversity and host interactions through global metagenomics.</title>
        <authorList>
            <person name="Schulz F."/>
            <person name="Roux S."/>
            <person name="Paez-Espino D."/>
            <person name="Jungbluth S."/>
            <person name="Walsh D.A."/>
            <person name="Denef V.J."/>
            <person name="McMahon K.D."/>
            <person name="Konstantinidis K.T."/>
            <person name="Eloe-Fadrosh E.A."/>
            <person name="Kyrpides N.C."/>
            <person name="Woyke T."/>
        </authorList>
    </citation>
    <scope>NUCLEOTIDE SEQUENCE</scope>
    <source>
        <strain evidence="1">GVMAG-S-1101169-75</strain>
    </source>
</reference>
<name>A0A6C0K6P7_9ZZZZ</name>
<sequence length="283" mass="33655">MDLKNYLLHFLNLNQKQTDCILDVLRRSRPMKPSEKKKLVLSVIKGEHRIKDLDMNLKEMFSRVEKYPEVLLDMMNGGIFQPPLTIAEIIPWIEEEPRQHVREYTWFMFFARQWQSLQIHRMTMPMLLSLFSPFLNFTLQFREDIMLCFISEMSNFVHLEFPDMLFFLSALLPRDSRKRYTAIWILFIEWIRRGRVPFSDLLRVASEADLDHDDRSQLLYQMINEYLDTISNTRAMNPGAVDNPVPDYAAIEPYLTPQYLLPDPLAQLTSKLTRRVLFPMEEG</sequence>
<accession>A0A6C0K6P7</accession>
<dbReference type="EMBL" id="MN740789">
    <property type="protein sequence ID" value="QHU11774.1"/>
    <property type="molecule type" value="Genomic_DNA"/>
</dbReference>
<proteinExistence type="predicted"/>
<evidence type="ECO:0000313" key="1">
    <source>
        <dbReference type="EMBL" id="QHU11774.1"/>
    </source>
</evidence>
<dbReference type="AlphaFoldDB" id="A0A6C0K6P7"/>